<reference evidence="2 3" key="1">
    <citation type="submission" date="2023-06" db="EMBL/GenBank/DDBJ databases">
        <title>Cellulomonas sp. MW9 Whole genome sequence.</title>
        <authorList>
            <person name="Park S."/>
        </authorList>
    </citation>
    <scope>NUCLEOTIDE SEQUENCE [LARGE SCALE GENOMIC DNA]</scope>
    <source>
        <strain evidence="2 3">MW9</strain>
    </source>
</reference>
<evidence type="ECO:0000313" key="3">
    <source>
        <dbReference type="Proteomes" id="UP001321453"/>
    </source>
</evidence>
<name>A0ABT7S7E8_9CELL</name>
<evidence type="ECO:0000259" key="1">
    <source>
        <dbReference type="PROSITE" id="PS50011"/>
    </source>
</evidence>
<feature type="domain" description="Protein kinase" evidence="1">
    <location>
        <begin position="17"/>
        <end position="344"/>
    </location>
</feature>
<dbReference type="InterPro" id="IPR000719">
    <property type="entry name" value="Prot_kinase_dom"/>
</dbReference>
<dbReference type="Gene3D" id="1.10.510.10">
    <property type="entry name" value="Transferase(Phosphotransferase) domain 1"/>
    <property type="match status" value="1"/>
</dbReference>
<dbReference type="EMBL" id="JAUCGR010000002">
    <property type="protein sequence ID" value="MDM7831444.1"/>
    <property type="molecule type" value="Genomic_DNA"/>
</dbReference>
<gene>
    <name evidence="2" type="ORF">QRT05_08870</name>
</gene>
<organism evidence="2 3">
    <name type="scientific">Cellulomonas edaphi</name>
    <dbReference type="NCBI Taxonomy" id="3053468"/>
    <lineage>
        <taxon>Bacteria</taxon>
        <taxon>Bacillati</taxon>
        <taxon>Actinomycetota</taxon>
        <taxon>Actinomycetes</taxon>
        <taxon>Micrococcales</taxon>
        <taxon>Cellulomonadaceae</taxon>
        <taxon>Cellulomonas</taxon>
    </lineage>
</organism>
<accession>A0ABT7S7E8</accession>
<sequence length="414" mass="42944">MDVLPVPPDVARALDGLDLVPVAPAGPEGGGWLAAARQEPSRYVELHVLPGSLDDELARRLDVLRTVRHPHLVRLLDAVAIGSGQIGLLVEHVPGLTVAEMRSSRAPLSDGEGVTLVVPVLEALAALHRAGLVHGPVTASSVVVRPDGRPVLVDLRGAVLGAGTADGDLRRWLATVVAQLPPAEARRPPARPGPRPLRALLEAALRADLDVDELVRRCFAVAEPEPLRLPDPGVLAGADLVRASRRHPVRPQRRLPHAPRAWLLALVGAVVLAAGIGTLVHRTDGSAAAAERPDPVAAAVSLSAARARAVADGDARGLAAVEVPGGPAHRADLALLDALDGQKVDGLGIDVVSAAAVSGGGDAARVALRSAVTAHVVVAEDGARRRVAAGPERDVVLDLRWTPGGWRVWEVRPG</sequence>
<proteinExistence type="predicted"/>
<dbReference type="Proteomes" id="UP001321453">
    <property type="component" value="Unassembled WGS sequence"/>
</dbReference>
<dbReference type="PROSITE" id="PS50011">
    <property type="entry name" value="PROTEIN_KINASE_DOM"/>
    <property type="match status" value="1"/>
</dbReference>
<keyword evidence="3" id="KW-1185">Reference proteome</keyword>
<protein>
    <recommendedName>
        <fullName evidence="1">Protein kinase domain-containing protein</fullName>
    </recommendedName>
</protein>
<dbReference type="SUPFAM" id="SSF56112">
    <property type="entry name" value="Protein kinase-like (PK-like)"/>
    <property type="match status" value="1"/>
</dbReference>
<evidence type="ECO:0000313" key="2">
    <source>
        <dbReference type="EMBL" id="MDM7831444.1"/>
    </source>
</evidence>
<comment type="caution">
    <text evidence="2">The sequence shown here is derived from an EMBL/GenBank/DDBJ whole genome shotgun (WGS) entry which is preliminary data.</text>
</comment>
<dbReference type="RefSeq" id="WP_289446762.1">
    <property type="nucleotide sequence ID" value="NZ_JAUCGR010000002.1"/>
</dbReference>
<dbReference type="InterPro" id="IPR011009">
    <property type="entry name" value="Kinase-like_dom_sf"/>
</dbReference>